<dbReference type="GeneID" id="25730563"/>
<evidence type="ECO:0000256" key="1">
    <source>
        <dbReference type="SAM" id="MobiDB-lite"/>
    </source>
</evidence>
<accession>A0A0D2J4G5</accession>
<dbReference type="RefSeq" id="XP_013893852.1">
    <property type="nucleotide sequence ID" value="XM_014038398.1"/>
</dbReference>
<gene>
    <name evidence="2" type="ORF">MNEG_13131</name>
</gene>
<name>A0A0D2J4G5_9CHLO</name>
<reference evidence="2 3" key="1">
    <citation type="journal article" date="2013" name="BMC Genomics">
        <title>Reconstruction of the lipid metabolism for the microalga Monoraphidium neglectum from its genome sequence reveals characteristics suitable for biofuel production.</title>
        <authorList>
            <person name="Bogen C."/>
            <person name="Al-Dilaimi A."/>
            <person name="Albersmeier A."/>
            <person name="Wichmann J."/>
            <person name="Grundmann M."/>
            <person name="Rupp O."/>
            <person name="Lauersen K.J."/>
            <person name="Blifernez-Klassen O."/>
            <person name="Kalinowski J."/>
            <person name="Goesmann A."/>
            <person name="Mussgnug J.H."/>
            <person name="Kruse O."/>
        </authorList>
    </citation>
    <scope>NUCLEOTIDE SEQUENCE [LARGE SCALE GENOMIC DNA]</scope>
    <source>
        <strain evidence="2 3">SAG 48.87</strain>
    </source>
</reference>
<dbReference type="AlphaFoldDB" id="A0A0D2J4G5"/>
<keyword evidence="3" id="KW-1185">Reference proteome</keyword>
<sequence>MDGCDLLVAETADGLYDLRDSFVFDEKSDLFNRCADDGNLPAAPARFQCIPWAELGSGDLLRNKDPSSRVLKMYFVGVATLEPRSMDMTSLYMFDAASRVLSRAPVTTVHENIDTPILRIRPEGITIEDAAQATPVWAILAKDYWHDPVPEPDERGYDPAKHSPEALAAQFVALGGEPAAKEQGAGAEGAGEGGVMEVATGEEGEGLPDGLEDDSYVEDMPDVPAVDMM</sequence>
<dbReference type="KEGG" id="mng:MNEG_13131"/>
<organism evidence="2 3">
    <name type="scientific">Monoraphidium neglectum</name>
    <dbReference type="NCBI Taxonomy" id="145388"/>
    <lineage>
        <taxon>Eukaryota</taxon>
        <taxon>Viridiplantae</taxon>
        <taxon>Chlorophyta</taxon>
        <taxon>core chlorophytes</taxon>
        <taxon>Chlorophyceae</taxon>
        <taxon>CS clade</taxon>
        <taxon>Sphaeropleales</taxon>
        <taxon>Selenastraceae</taxon>
        <taxon>Monoraphidium</taxon>
    </lineage>
</organism>
<dbReference type="OrthoDB" id="548460at2759"/>
<evidence type="ECO:0000313" key="3">
    <source>
        <dbReference type="Proteomes" id="UP000054498"/>
    </source>
</evidence>
<evidence type="ECO:0000313" key="2">
    <source>
        <dbReference type="EMBL" id="KIY94832.1"/>
    </source>
</evidence>
<dbReference type="Proteomes" id="UP000054498">
    <property type="component" value="Unassembled WGS sequence"/>
</dbReference>
<proteinExistence type="predicted"/>
<dbReference type="EMBL" id="KK103860">
    <property type="protein sequence ID" value="KIY94832.1"/>
    <property type="molecule type" value="Genomic_DNA"/>
</dbReference>
<feature type="region of interest" description="Disordered" evidence="1">
    <location>
        <begin position="200"/>
        <end position="229"/>
    </location>
</feature>
<protein>
    <submittedName>
        <fullName evidence="2">Uncharacterized protein</fullName>
    </submittedName>
</protein>
<feature type="compositionally biased region" description="Acidic residues" evidence="1">
    <location>
        <begin position="200"/>
        <end position="221"/>
    </location>
</feature>